<reference evidence="1 2" key="1">
    <citation type="submission" date="2020-02" db="EMBL/GenBank/DDBJ databases">
        <title>Paenibacillus sp. nov., isolated from rhizosphere soil of tomato.</title>
        <authorList>
            <person name="Weon H.-Y."/>
            <person name="Lee S.A."/>
        </authorList>
    </citation>
    <scope>NUCLEOTIDE SEQUENCE [LARGE SCALE GENOMIC DNA]</scope>
    <source>
        <strain evidence="1 2">14171R-81</strain>
    </source>
</reference>
<dbReference type="RefSeq" id="WP_162639114.1">
    <property type="nucleotide sequence ID" value="NZ_CP048286.1"/>
</dbReference>
<protein>
    <submittedName>
        <fullName evidence="1">Uncharacterized protein</fullName>
    </submittedName>
</protein>
<evidence type="ECO:0000313" key="2">
    <source>
        <dbReference type="Proteomes" id="UP000479114"/>
    </source>
</evidence>
<sequence length="95" mass="10513">MNGTTALHDRFTLLRNEEQYCYQVAHYVLGNDSDAAAASEQALLALARDPQFMTAAAEERRSMAKKASIACAMRRAGERCAADKQKELHPRVAND</sequence>
<name>A0A6C0NW24_9BACL</name>
<organism evidence="1 2">
    <name type="scientific">Paenibacillus rhizovicinus</name>
    <dbReference type="NCBI Taxonomy" id="2704463"/>
    <lineage>
        <taxon>Bacteria</taxon>
        <taxon>Bacillati</taxon>
        <taxon>Bacillota</taxon>
        <taxon>Bacilli</taxon>
        <taxon>Bacillales</taxon>
        <taxon>Paenibacillaceae</taxon>
        <taxon>Paenibacillus</taxon>
    </lineage>
</organism>
<dbReference type="KEGG" id="prz:GZH47_05700"/>
<evidence type="ECO:0000313" key="1">
    <source>
        <dbReference type="EMBL" id="QHW30387.1"/>
    </source>
</evidence>
<proteinExistence type="predicted"/>
<gene>
    <name evidence="1" type="ORF">GZH47_05700</name>
</gene>
<keyword evidence="2" id="KW-1185">Reference proteome</keyword>
<accession>A0A6C0NW24</accession>
<dbReference type="Proteomes" id="UP000479114">
    <property type="component" value="Chromosome"/>
</dbReference>
<dbReference type="AlphaFoldDB" id="A0A6C0NW24"/>
<dbReference type="EMBL" id="CP048286">
    <property type="protein sequence ID" value="QHW30387.1"/>
    <property type="molecule type" value="Genomic_DNA"/>
</dbReference>